<dbReference type="Proteomes" id="UP000075883">
    <property type="component" value="Unassembled WGS sequence"/>
</dbReference>
<evidence type="ECO:0000313" key="1">
    <source>
        <dbReference type="EnsemblMetazoa" id="ACUA001843-PA"/>
    </source>
</evidence>
<sequence length="127" mass="14595">MSNTVGTISRMHDQLYCSVFLSVVTSYTKSISANLHYESLSCNNPIRHHHTMCPDFEKIHHIAESYKATRYVGRNPYQPSYHIMILAPGYAVPVIREFKHLSGNGHDTNENKLTYAINGKVRRESWL</sequence>
<organism evidence="1 2">
    <name type="scientific">Anopheles culicifacies</name>
    <dbReference type="NCBI Taxonomy" id="139723"/>
    <lineage>
        <taxon>Eukaryota</taxon>
        <taxon>Metazoa</taxon>
        <taxon>Ecdysozoa</taxon>
        <taxon>Arthropoda</taxon>
        <taxon>Hexapoda</taxon>
        <taxon>Insecta</taxon>
        <taxon>Pterygota</taxon>
        <taxon>Neoptera</taxon>
        <taxon>Endopterygota</taxon>
        <taxon>Diptera</taxon>
        <taxon>Nematocera</taxon>
        <taxon>Culicoidea</taxon>
        <taxon>Culicidae</taxon>
        <taxon>Anophelinae</taxon>
        <taxon>Anopheles</taxon>
        <taxon>culicifacies species complex</taxon>
    </lineage>
</organism>
<reference evidence="1" key="2">
    <citation type="submission" date="2020-05" db="UniProtKB">
        <authorList>
            <consortium name="EnsemblMetazoa"/>
        </authorList>
    </citation>
    <scope>IDENTIFICATION</scope>
    <source>
        <strain evidence="1">A-37</strain>
    </source>
</reference>
<dbReference type="AlphaFoldDB" id="A0A182LTW0"/>
<keyword evidence="2" id="KW-1185">Reference proteome</keyword>
<reference evidence="2" key="1">
    <citation type="submission" date="2013-09" db="EMBL/GenBank/DDBJ databases">
        <title>The Genome Sequence of Anopheles culicifacies species A.</title>
        <authorList>
            <consortium name="The Broad Institute Genomics Platform"/>
            <person name="Neafsey D.E."/>
            <person name="Besansky N."/>
            <person name="Howell P."/>
            <person name="Walton C."/>
            <person name="Young S.K."/>
            <person name="Zeng Q."/>
            <person name="Gargeya S."/>
            <person name="Fitzgerald M."/>
            <person name="Haas B."/>
            <person name="Abouelleil A."/>
            <person name="Allen A.W."/>
            <person name="Alvarado L."/>
            <person name="Arachchi H.M."/>
            <person name="Berlin A.M."/>
            <person name="Chapman S.B."/>
            <person name="Gainer-Dewar J."/>
            <person name="Goldberg J."/>
            <person name="Griggs A."/>
            <person name="Gujja S."/>
            <person name="Hansen M."/>
            <person name="Howarth C."/>
            <person name="Imamovic A."/>
            <person name="Ireland A."/>
            <person name="Larimer J."/>
            <person name="McCowan C."/>
            <person name="Murphy C."/>
            <person name="Pearson M."/>
            <person name="Poon T.W."/>
            <person name="Priest M."/>
            <person name="Roberts A."/>
            <person name="Saif S."/>
            <person name="Shea T."/>
            <person name="Sisk P."/>
            <person name="Sykes S."/>
            <person name="Wortman J."/>
            <person name="Nusbaum C."/>
            <person name="Birren B."/>
        </authorList>
    </citation>
    <scope>NUCLEOTIDE SEQUENCE [LARGE SCALE GENOMIC DNA]</scope>
    <source>
        <strain evidence="2">A-37</strain>
    </source>
</reference>
<name>A0A182LTW0_9DIPT</name>
<dbReference type="VEuPathDB" id="VectorBase:ACUA001843"/>
<evidence type="ECO:0000313" key="2">
    <source>
        <dbReference type="Proteomes" id="UP000075883"/>
    </source>
</evidence>
<dbReference type="EnsemblMetazoa" id="ACUA001843-RA">
    <property type="protein sequence ID" value="ACUA001843-PA"/>
    <property type="gene ID" value="ACUA001843"/>
</dbReference>
<accession>A0A182LTW0</accession>
<protein>
    <submittedName>
        <fullName evidence="1">Uncharacterized protein</fullName>
    </submittedName>
</protein>
<proteinExistence type="predicted"/>
<dbReference type="EMBL" id="AXCM01001448">
    <property type="status" value="NOT_ANNOTATED_CDS"/>
    <property type="molecule type" value="Genomic_DNA"/>
</dbReference>